<dbReference type="AlphaFoldDB" id="A0AAV5L217"/>
<evidence type="ECO:0000313" key="1">
    <source>
        <dbReference type="EMBL" id="GKV31199.1"/>
    </source>
</evidence>
<reference evidence="1 2" key="1">
    <citation type="journal article" date="2021" name="Commun. Biol.">
        <title>The genome of Shorea leprosula (Dipterocarpaceae) highlights the ecological relevance of drought in aseasonal tropical rainforests.</title>
        <authorList>
            <person name="Ng K.K.S."/>
            <person name="Kobayashi M.J."/>
            <person name="Fawcett J.A."/>
            <person name="Hatakeyama M."/>
            <person name="Paape T."/>
            <person name="Ng C.H."/>
            <person name="Ang C.C."/>
            <person name="Tnah L.H."/>
            <person name="Lee C.T."/>
            <person name="Nishiyama T."/>
            <person name="Sese J."/>
            <person name="O'Brien M.J."/>
            <person name="Copetti D."/>
            <person name="Mohd Noor M.I."/>
            <person name="Ong R.C."/>
            <person name="Putra M."/>
            <person name="Sireger I.Z."/>
            <person name="Indrioko S."/>
            <person name="Kosugi Y."/>
            <person name="Izuno A."/>
            <person name="Isagi Y."/>
            <person name="Lee S.L."/>
            <person name="Shimizu K.K."/>
        </authorList>
    </citation>
    <scope>NUCLEOTIDE SEQUENCE [LARGE SCALE GENOMIC DNA]</scope>
    <source>
        <strain evidence="1">214</strain>
    </source>
</reference>
<sequence length="54" mass="6200">MMKNPKHPSNVAMNMNYGKSNKKSWHKLIGLYQVVKESRAQNVDLSPSSIYDHP</sequence>
<proteinExistence type="predicted"/>
<protein>
    <submittedName>
        <fullName evidence="1">Uncharacterized protein</fullName>
    </submittedName>
</protein>
<keyword evidence="2" id="KW-1185">Reference proteome</keyword>
<gene>
    <name evidence="1" type="ORF">SLEP1_g39914</name>
</gene>
<dbReference type="Proteomes" id="UP001054252">
    <property type="component" value="Unassembled WGS sequence"/>
</dbReference>
<accession>A0AAV5L217</accession>
<comment type="caution">
    <text evidence="1">The sequence shown here is derived from an EMBL/GenBank/DDBJ whole genome shotgun (WGS) entry which is preliminary data.</text>
</comment>
<dbReference type="EMBL" id="BPVZ01000090">
    <property type="protein sequence ID" value="GKV31199.1"/>
    <property type="molecule type" value="Genomic_DNA"/>
</dbReference>
<name>A0AAV5L217_9ROSI</name>
<organism evidence="1 2">
    <name type="scientific">Rubroshorea leprosula</name>
    <dbReference type="NCBI Taxonomy" id="152421"/>
    <lineage>
        <taxon>Eukaryota</taxon>
        <taxon>Viridiplantae</taxon>
        <taxon>Streptophyta</taxon>
        <taxon>Embryophyta</taxon>
        <taxon>Tracheophyta</taxon>
        <taxon>Spermatophyta</taxon>
        <taxon>Magnoliopsida</taxon>
        <taxon>eudicotyledons</taxon>
        <taxon>Gunneridae</taxon>
        <taxon>Pentapetalae</taxon>
        <taxon>rosids</taxon>
        <taxon>malvids</taxon>
        <taxon>Malvales</taxon>
        <taxon>Dipterocarpaceae</taxon>
        <taxon>Rubroshorea</taxon>
    </lineage>
</organism>
<evidence type="ECO:0000313" key="2">
    <source>
        <dbReference type="Proteomes" id="UP001054252"/>
    </source>
</evidence>